<dbReference type="InterPro" id="IPR036875">
    <property type="entry name" value="Znf_CCHC_sf"/>
</dbReference>
<accession>A0ABD3VF15</accession>
<sequence>MGPKESKQVNSEKTNFGKGIPQNRKGELVRSDQMGPRSQDRQRKQCFSCGEWGHMSSASPKRKKDLPKAAGVSYMVDSSACIESNR</sequence>
<comment type="caution">
    <text evidence="2">The sequence shown here is derived from an EMBL/GenBank/DDBJ whole genome shotgun (WGS) entry which is preliminary data.</text>
</comment>
<dbReference type="EMBL" id="JBJQND010000012">
    <property type="protein sequence ID" value="KAL3860179.1"/>
    <property type="molecule type" value="Genomic_DNA"/>
</dbReference>
<feature type="non-terminal residue" evidence="2">
    <location>
        <position position="86"/>
    </location>
</feature>
<protein>
    <recommendedName>
        <fullName evidence="4">CCHC-type domain-containing protein</fullName>
    </recommendedName>
</protein>
<organism evidence="2 3">
    <name type="scientific">Sinanodonta woodiana</name>
    <name type="common">Chinese pond mussel</name>
    <name type="synonym">Anodonta woodiana</name>
    <dbReference type="NCBI Taxonomy" id="1069815"/>
    <lineage>
        <taxon>Eukaryota</taxon>
        <taxon>Metazoa</taxon>
        <taxon>Spiralia</taxon>
        <taxon>Lophotrochozoa</taxon>
        <taxon>Mollusca</taxon>
        <taxon>Bivalvia</taxon>
        <taxon>Autobranchia</taxon>
        <taxon>Heteroconchia</taxon>
        <taxon>Palaeoheterodonta</taxon>
        <taxon>Unionida</taxon>
        <taxon>Unionoidea</taxon>
        <taxon>Unionidae</taxon>
        <taxon>Unioninae</taxon>
        <taxon>Sinanodonta</taxon>
    </lineage>
</organism>
<evidence type="ECO:0000313" key="3">
    <source>
        <dbReference type="Proteomes" id="UP001634394"/>
    </source>
</evidence>
<dbReference type="AlphaFoldDB" id="A0ABD3VF15"/>
<keyword evidence="3" id="KW-1185">Reference proteome</keyword>
<evidence type="ECO:0008006" key="4">
    <source>
        <dbReference type="Google" id="ProtNLM"/>
    </source>
</evidence>
<name>A0ABD3VF15_SINWO</name>
<gene>
    <name evidence="2" type="ORF">ACJMK2_010337</name>
</gene>
<dbReference type="SUPFAM" id="SSF57756">
    <property type="entry name" value="Retrovirus zinc finger-like domains"/>
    <property type="match status" value="1"/>
</dbReference>
<feature type="region of interest" description="Disordered" evidence="1">
    <location>
        <begin position="1"/>
        <end position="69"/>
    </location>
</feature>
<reference evidence="2 3" key="1">
    <citation type="submission" date="2024-11" db="EMBL/GenBank/DDBJ databases">
        <title>Chromosome-level genome assembly of the freshwater bivalve Anodonta woodiana.</title>
        <authorList>
            <person name="Chen X."/>
        </authorList>
    </citation>
    <scope>NUCLEOTIDE SEQUENCE [LARGE SCALE GENOMIC DNA]</scope>
    <source>
        <strain evidence="2">MN2024</strain>
        <tissue evidence="2">Gills</tissue>
    </source>
</reference>
<proteinExistence type="predicted"/>
<dbReference type="Proteomes" id="UP001634394">
    <property type="component" value="Unassembled WGS sequence"/>
</dbReference>
<dbReference type="Gene3D" id="4.10.60.10">
    <property type="entry name" value="Zinc finger, CCHC-type"/>
    <property type="match status" value="1"/>
</dbReference>
<evidence type="ECO:0000256" key="1">
    <source>
        <dbReference type="SAM" id="MobiDB-lite"/>
    </source>
</evidence>
<evidence type="ECO:0000313" key="2">
    <source>
        <dbReference type="EMBL" id="KAL3860179.1"/>
    </source>
</evidence>